<dbReference type="EMBL" id="MU032348">
    <property type="protein sequence ID" value="KAF3764745.1"/>
    <property type="molecule type" value="Genomic_DNA"/>
</dbReference>
<proteinExistence type="predicted"/>
<organism evidence="2 3">
    <name type="scientific">Cryphonectria parasitica (strain ATCC 38755 / EP155)</name>
    <dbReference type="NCBI Taxonomy" id="660469"/>
    <lineage>
        <taxon>Eukaryota</taxon>
        <taxon>Fungi</taxon>
        <taxon>Dikarya</taxon>
        <taxon>Ascomycota</taxon>
        <taxon>Pezizomycotina</taxon>
        <taxon>Sordariomycetes</taxon>
        <taxon>Sordariomycetidae</taxon>
        <taxon>Diaporthales</taxon>
        <taxon>Cryphonectriaceae</taxon>
        <taxon>Cryphonectria-Endothia species complex</taxon>
        <taxon>Cryphonectria</taxon>
    </lineage>
</organism>
<gene>
    <name evidence="2" type="ORF">M406DRAFT_356651</name>
</gene>
<dbReference type="Proteomes" id="UP000803844">
    <property type="component" value="Unassembled WGS sequence"/>
</dbReference>
<feature type="compositionally biased region" description="Polar residues" evidence="1">
    <location>
        <begin position="1"/>
        <end position="13"/>
    </location>
</feature>
<evidence type="ECO:0000256" key="1">
    <source>
        <dbReference type="SAM" id="MobiDB-lite"/>
    </source>
</evidence>
<feature type="compositionally biased region" description="Polar residues" evidence="1">
    <location>
        <begin position="33"/>
        <end position="44"/>
    </location>
</feature>
<dbReference type="GeneID" id="63840627"/>
<feature type="region of interest" description="Disordered" evidence="1">
    <location>
        <begin position="1"/>
        <end position="44"/>
    </location>
</feature>
<comment type="caution">
    <text evidence="2">The sequence shown here is derived from an EMBL/GenBank/DDBJ whole genome shotgun (WGS) entry which is preliminary data.</text>
</comment>
<sequence>MSPVQSQPHSQAQMAPRPAADIEMESTAPSPPQDENSTEPKSIQSRLGLRGGGLIFDLCACFICCECCEACIKGVDDCCCC</sequence>
<evidence type="ECO:0000313" key="3">
    <source>
        <dbReference type="Proteomes" id="UP000803844"/>
    </source>
</evidence>
<evidence type="ECO:0000313" key="2">
    <source>
        <dbReference type="EMBL" id="KAF3764745.1"/>
    </source>
</evidence>
<reference evidence="2" key="1">
    <citation type="journal article" date="2020" name="Phytopathology">
        <title>Genome sequence of the chestnut blight fungus Cryphonectria parasitica EP155: A fundamental resource for an archetypical invasive plant pathogen.</title>
        <authorList>
            <person name="Crouch J.A."/>
            <person name="Dawe A."/>
            <person name="Aerts A."/>
            <person name="Barry K."/>
            <person name="Churchill A.C.L."/>
            <person name="Grimwood J."/>
            <person name="Hillman B."/>
            <person name="Milgroom M.G."/>
            <person name="Pangilinan J."/>
            <person name="Smith M."/>
            <person name="Salamov A."/>
            <person name="Schmutz J."/>
            <person name="Yadav J."/>
            <person name="Grigoriev I.V."/>
            <person name="Nuss D."/>
        </authorList>
    </citation>
    <scope>NUCLEOTIDE SEQUENCE</scope>
    <source>
        <strain evidence="2">EP155</strain>
    </source>
</reference>
<keyword evidence="3" id="KW-1185">Reference proteome</keyword>
<evidence type="ECO:0008006" key="4">
    <source>
        <dbReference type="Google" id="ProtNLM"/>
    </source>
</evidence>
<dbReference type="AlphaFoldDB" id="A0A9P4Y232"/>
<accession>A0A9P4Y232</accession>
<name>A0A9P4Y232_CRYP1</name>
<protein>
    <recommendedName>
        <fullName evidence="4">Cysteine-rich transmembrane CYSTM domain-containing protein</fullName>
    </recommendedName>
</protein>
<dbReference type="RefSeq" id="XP_040775706.1">
    <property type="nucleotide sequence ID" value="XM_040923498.1"/>
</dbReference>